<dbReference type="AlphaFoldDB" id="A0A098E9R3"/>
<reference evidence="1" key="1">
    <citation type="submission" date="2014-09" db="EMBL/GenBank/DDBJ databases">
        <authorList>
            <person name="Probst J Alexander"/>
        </authorList>
    </citation>
    <scope>NUCLEOTIDE SEQUENCE</scope>
</reference>
<evidence type="ECO:0000313" key="1">
    <source>
        <dbReference type="EMBL" id="CEG12752.1"/>
    </source>
</evidence>
<dbReference type="EMBL" id="CCXY01000188">
    <property type="protein sequence ID" value="CEG12752.1"/>
    <property type="molecule type" value="Genomic_DNA"/>
</dbReference>
<name>A0A098E9R3_9ZZZZ</name>
<organism evidence="1">
    <name type="scientific">groundwater metagenome</name>
    <dbReference type="NCBI Taxonomy" id="717931"/>
    <lineage>
        <taxon>unclassified sequences</taxon>
        <taxon>metagenomes</taxon>
        <taxon>ecological metagenomes</taxon>
    </lineage>
</organism>
<sequence>MTKYLIGLLIRNWLNLVKFIVTIQPPKKLKVNFLTFLNFLKFSQVNFCTL</sequence>
<proteinExistence type="predicted"/>
<accession>A0A098E9R3</accession>
<gene>
    <name evidence="1" type="ORF">MSIBF_A2680024</name>
</gene>
<protein>
    <submittedName>
        <fullName evidence="1">Uncharacterized protein</fullName>
    </submittedName>
</protein>